<evidence type="ECO:0000256" key="1">
    <source>
        <dbReference type="ARBA" id="ARBA00004613"/>
    </source>
</evidence>
<name>A0AAV5J975_9ROSI</name>
<dbReference type="CDD" id="cd22270">
    <property type="entry name" value="DPBB_kiwellin-like"/>
    <property type="match status" value="1"/>
</dbReference>
<comment type="caution">
    <text evidence="6">The sequence shown here is derived from an EMBL/GenBank/DDBJ whole genome shotgun (WGS) entry which is preliminary data.</text>
</comment>
<feature type="chain" id="PRO_5043876341" description="Ripening-related protein 1" evidence="5">
    <location>
        <begin position="25"/>
        <end position="200"/>
    </location>
</feature>
<evidence type="ECO:0000256" key="3">
    <source>
        <dbReference type="ARBA" id="ARBA00022525"/>
    </source>
</evidence>
<gene>
    <name evidence="6" type="ORF">SLEP1_g20567</name>
</gene>
<sequence length="200" mass="22241">MRKRVCSSIFLLICLLFLCICIEAQTCTPSGKITGKKPPPGQCNNENNSNCCVEGKNYTIYKCSPPVSTHTNATLYLNSFQEGGDGGPPSECDNQYHSDDEPLVALSTGWYNEGSRCLKFINIHGNGRTVRAKVVDECDSTLGCDADHDYQPPCPNNIINASKAVWKALGVPESEWGEMDIYWSEWFPTYYTYKCQLVLA</sequence>
<reference evidence="6 7" key="1">
    <citation type="journal article" date="2021" name="Commun. Biol.">
        <title>The genome of Shorea leprosula (Dipterocarpaceae) highlights the ecological relevance of drought in aseasonal tropical rainforests.</title>
        <authorList>
            <person name="Ng K.K.S."/>
            <person name="Kobayashi M.J."/>
            <person name="Fawcett J.A."/>
            <person name="Hatakeyama M."/>
            <person name="Paape T."/>
            <person name="Ng C.H."/>
            <person name="Ang C.C."/>
            <person name="Tnah L.H."/>
            <person name="Lee C.T."/>
            <person name="Nishiyama T."/>
            <person name="Sese J."/>
            <person name="O'Brien M.J."/>
            <person name="Copetti D."/>
            <person name="Mohd Noor M.I."/>
            <person name="Ong R.C."/>
            <person name="Putra M."/>
            <person name="Sireger I.Z."/>
            <person name="Indrioko S."/>
            <person name="Kosugi Y."/>
            <person name="Izuno A."/>
            <person name="Isagi Y."/>
            <person name="Lee S.L."/>
            <person name="Shimizu K.K."/>
        </authorList>
    </citation>
    <scope>NUCLEOTIDE SEQUENCE [LARGE SCALE GENOMIC DNA]</scope>
    <source>
        <strain evidence="6">214</strain>
    </source>
</reference>
<dbReference type="Gene3D" id="2.40.40.10">
    <property type="entry name" value="RlpA-like domain"/>
    <property type="match status" value="1"/>
</dbReference>
<dbReference type="EMBL" id="BPVZ01000029">
    <property type="protein sequence ID" value="GKV09001.1"/>
    <property type="molecule type" value="Genomic_DNA"/>
</dbReference>
<dbReference type="AlphaFoldDB" id="A0AAV5J975"/>
<organism evidence="6 7">
    <name type="scientific">Rubroshorea leprosula</name>
    <dbReference type="NCBI Taxonomy" id="152421"/>
    <lineage>
        <taxon>Eukaryota</taxon>
        <taxon>Viridiplantae</taxon>
        <taxon>Streptophyta</taxon>
        <taxon>Embryophyta</taxon>
        <taxon>Tracheophyta</taxon>
        <taxon>Spermatophyta</taxon>
        <taxon>Magnoliopsida</taxon>
        <taxon>eudicotyledons</taxon>
        <taxon>Gunneridae</taxon>
        <taxon>Pentapetalae</taxon>
        <taxon>rosids</taxon>
        <taxon>malvids</taxon>
        <taxon>Malvales</taxon>
        <taxon>Dipterocarpaceae</taxon>
        <taxon>Rubroshorea</taxon>
    </lineage>
</organism>
<keyword evidence="3" id="KW-0964">Secreted</keyword>
<evidence type="ECO:0000256" key="4">
    <source>
        <dbReference type="ARBA" id="ARBA00022729"/>
    </source>
</evidence>
<evidence type="ECO:0000313" key="6">
    <source>
        <dbReference type="EMBL" id="GKV09001.1"/>
    </source>
</evidence>
<dbReference type="Proteomes" id="UP001054252">
    <property type="component" value="Unassembled WGS sequence"/>
</dbReference>
<evidence type="ECO:0000256" key="2">
    <source>
        <dbReference type="ARBA" id="ARBA00005592"/>
    </source>
</evidence>
<keyword evidence="7" id="KW-1185">Reference proteome</keyword>
<feature type="signal peptide" evidence="5">
    <location>
        <begin position="1"/>
        <end position="24"/>
    </location>
</feature>
<dbReference type="PANTHER" id="PTHR33191:SF77">
    <property type="entry name" value="RIPENING-RELATED PROTEIN 1"/>
    <property type="match status" value="1"/>
</dbReference>
<accession>A0AAV5J975</accession>
<comment type="subcellular location">
    <subcellularLocation>
        <location evidence="1">Secreted</location>
    </subcellularLocation>
</comment>
<proteinExistence type="inferred from homology"/>
<keyword evidence="4 5" id="KW-0732">Signal</keyword>
<dbReference type="SUPFAM" id="SSF50685">
    <property type="entry name" value="Barwin-like endoglucanases"/>
    <property type="match status" value="1"/>
</dbReference>
<protein>
    <recommendedName>
        <fullName evidence="8">Ripening-related protein 1</fullName>
    </recommendedName>
</protein>
<dbReference type="Pfam" id="PF24300">
    <property type="entry name" value="KWL1"/>
    <property type="match status" value="1"/>
</dbReference>
<dbReference type="InterPro" id="IPR039271">
    <property type="entry name" value="Kiwellin-like"/>
</dbReference>
<comment type="similarity">
    <text evidence="2">Belongs to the kiwellin family.</text>
</comment>
<dbReference type="GO" id="GO:0005576">
    <property type="term" value="C:extracellular region"/>
    <property type="evidence" value="ECO:0007669"/>
    <property type="project" value="UniProtKB-SubCell"/>
</dbReference>
<evidence type="ECO:0000256" key="5">
    <source>
        <dbReference type="SAM" id="SignalP"/>
    </source>
</evidence>
<dbReference type="PANTHER" id="PTHR33191">
    <property type="entry name" value="RIPENING-RELATED PROTEIN 2-RELATED"/>
    <property type="match status" value="1"/>
</dbReference>
<evidence type="ECO:0008006" key="8">
    <source>
        <dbReference type="Google" id="ProtNLM"/>
    </source>
</evidence>
<dbReference type="InterPro" id="IPR036908">
    <property type="entry name" value="RlpA-like_sf"/>
</dbReference>
<evidence type="ECO:0000313" key="7">
    <source>
        <dbReference type="Proteomes" id="UP001054252"/>
    </source>
</evidence>